<sequence length="648" mass="75746">MASFCRLIVFLWLLSPAFAWADQPAIPIPLNAKSVVIDHDIWFVQDSSHVLTIRDVLRSDGKFQPNTSPIPNFGYTSGNQHAYPVWLRFRLRNPSKQLQALFYETDFWAFDELQLFITDGQRVLYTSPLYGWKTPVPRKWVYHRNFWFPFSLNAGQEVTCYVRAFKSRGVQVVPVTIRPQSTLNTYILKDYAFWGGVFAVFVFVIVISFFFYLTTLDLIYAKYILCILGLGGYFFINDGFLYHFFFDSQFWMPNRNVYFVFPLLLFFFQLLFVRSFLSLQHTPSRLWHRVATVALVGGLFCLTSLLAEWVLYVPPAVELILMRLFIIFYWLPMPLIWTFIVVNLIRRYRVQEAWLYLVAVSPFYLLNFLVILCNFRLLPTYTFLESYENLALAALFEVMILTFGLAYRYKLIRDHNEQLNDERTQQQRLTYEAHVESLQLKNESLQEKERIARDLHDNVGAQLSFIVNSLQQIGRQADKQNATNARQLSLQLRSVVDYTREAIQMLRDTIWAIHQESFTLEEFEERINHYISRYFQQMEALQITIQTEGQLNQPLTSVQALNMFRIMQEALHNVVKHAQATEVTVLLNAREDGSFQLSVSDNGNGLSWAPGDSLDNHYGLQNMKKRAEELGGHFRIYSNHGTVVEVAV</sequence>
<dbReference type="PANTHER" id="PTHR24421:SF37">
    <property type="entry name" value="SENSOR HISTIDINE KINASE NARS"/>
    <property type="match status" value="1"/>
</dbReference>
<feature type="chain" id="PRO_5045732840" evidence="11">
    <location>
        <begin position="22"/>
        <end position="648"/>
    </location>
</feature>
<dbReference type="InterPro" id="IPR011712">
    <property type="entry name" value="Sig_transdc_His_kin_sub3_dim/P"/>
</dbReference>
<evidence type="ECO:0000256" key="9">
    <source>
        <dbReference type="SAM" id="Coils"/>
    </source>
</evidence>
<dbReference type="Pfam" id="PF07730">
    <property type="entry name" value="HisKA_3"/>
    <property type="match status" value="1"/>
</dbReference>
<evidence type="ECO:0000256" key="8">
    <source>
        <dbReference type="ARBA" id="ARBA00023136"/>
    </source>
</evidence>
<dbReference type="Proteomes" id="UP001597116">
    <property type="component" value="Unassembled WGS sequence"/>
</dbReference>
<feature type="transmembrane region" description="Helical" evidence="10">
    <location>
        <begin position="220"/>
        <end position="245"/>
    </location>
</feature>
<evidence type="ECO:0000259" key="12">
    <source>
        <dbReference type="PROSITE" id="PS50109"/>
    </source>
</evidence>
<feature type="coiled-coil region" evidence="9">
    <location>
        <begin position="428"/>
        <end position="455"/>
    </location>
</feature>
<dbReference type="Gene3D" id="3.30.565.10">
    <property type="entry name" value="Histidine kinase-like ATPase, C-terminal domain"/>
    <property type="match status" value="1"/>
</dbReference>
<dbReference type="InterPro" id="IPR003594">
    <property type="entry name" value="HATPase_dom"/>
</dbReference>
<dbReference type="RefSeq" id="WP_265993572.1">
    <property type="nucleotide sequence ID" value="NZ_CP110973.1"/>
</dbReference>
<protein>
    <submittedName>
        <fullName evidence="13">7TM-DISM domain-containing protein</fullName>
    </submittedName>
</protein>
<organism evidence="13 14">
    <name type="scientific">Larkinella insperata</name>
    <dbReference type="NCBI Taxonomy" id="332158"/>
    <lineage>
        <taxon>Bacteria</taxon>
        <taxon>Pseudomonadati</taxon>
        <taxon>Bacteroidota</taxon>
        <taxon>Cytophagia</taxon>
        <taxon>Cytophagales</taxon>
        <taxon>Spirosomataceae</taxon>
        <taxon>Larkinella</taxon>
    </lineage>
</organism>
<evidence type="ECO:0000256" key="7">
    <source>
        <dbReference type="ARBA" id="ARBA00023012"/>
    </source>
</evidence>
<dbReference type="InterPro" id="IPR011622">
    <property type="entry name" value="7TMR_DISM_rcpt_extracell_dom2"/>
</dbReference>
<dbReference type="Gene3D" id="1.20.5.1930">
    <property type="match status" value="1"/>
</dbReference>
<dbReference type="EMBL" id="JBHTLP010000019">
    <property type="protein sequence ID" value="MFD1143890.1"/>
    <property type="molecule type" value="Genomic_DNA"/>
</dbReference>
<keyword evidence="2" id="KW-1003">Cell membrane</keyword>
<dbReference type="InterPro" id="IPR036890">
    <property type="entry name" value="HATPase_C_sf"/>
</dbReference>
<dbReference type="InterPro" id="IPR005467">
    <property type="entry name" value="His_kinase_dom"/>
</dbReference>
<feature type="transmembrane region" description="Helical" evidence="10">
    <location>
        <begin position="319"/>
        <end position="342"/>
    </location>
</feature>
<dbReference type="Pfam" id="PF02518">
    <property type="entry name" value="HATPase_c"/>
    <property type="match status" value="1"/>
</dbReference>
<comment type="caution">
    <text evidence="13">The sequence shown here is derived from an EMBL/GenBank/DDBJ whole genome shotgun (WGS) entry which is preliminary data.</text>
</comment>
<keyword evidence="9" id="KW-0175">Coiled coil</keyword>
<dbReference type="SUPFAM" id="SSF55874">
    <property type="entry name" value="ATPase domain of HSP90 chaperone/DNA topoisomerase II/histidine kinase"/>
    <property type="match status" value="1"/>
</dbReference>
<keyword evidence="6 10" id="KW-1133">Transmembrane helix</keyword>
<keyword evidence="3" id="KW-0808">Transferase</keyword>
<evidence type="ECO:0000256" key="5">
    <source>
        <dbReference type="ARBA" id="ARBA00022777"/>
    </source>
</evidence>
<feature type="transmembrane region" description="Helical" evidence="10">
    <location>
        <begin position="354"/>
        <end position="378"/>
    </location>
</feature>
<accession>A0ABW3QIC6</accession>
<evidence type="ECO:0000256" key="4">
    <source>
        <dbReference type="ARBA" id="ARBA00022692"/>
    </source>
</evidence>
<keyword evidence="11" id="KW-0732">Signal</keyword>
<evidence type="ECO:0000256" key="3">
    <source>
        <dbReference type="ARBA" id="ARBA00022679"/>
    </source>
</evidence>
<feature type="transmembrane region" description="Helical" evidence="10">
    <location>
        <begin position="257"/>
        <end position="277"/>
    </location>
</feature>
<gene>
    <name evidence="13" type="ORF">ACFQ4C_22385</name>
</gene>
<feature type="transmembrane region" description="Helical" evidence="10">
    <location>
        <begin position="390"/>
        <end position="409"/>
    </location>
</feature>
<dbReference type="Gene3D" id="2.60.40.2380">
    <property type="match status" value="1"/>
</dbReference>
<feature type="transmembrane region" description="Helical" evidence="10">
    <location>
        <begin position="289"/>
        <end position="313"/>
    </location>
</feature>
<keyword evidence="14" id="KW-1185">Reference proteome</keyword>
<keyword evidence="5" id="KW-0418">Kinase</keyword>
<keyword evidence="7" id="KW-0902">Two-component regulatory system</keyword>
<evidence type="ECO:0000313" key="13">
    <source>
        <dbReference type="EMBL" id="MFD1143890.1"/>
    </source>
</evidence>
<evidence type="ECO:0000256" key="1">
    <source>
        <dbReference type="ARBA" id="ARBA00004651"/>
    </source>
</evidence>
<dbReference type="InterPro" id="IPR011623">
    <property type="entry name" value="7TMR_DISM_rcpt_extracell_dom1"/>
</dbReference>
<evidence type="ECO:0000256" key="6">
    <source>
        <dbReference type="ARBA" id="ARBA00022989"/>
    </source>
</evidence>
<dbReference type="CDD" id="cd16917">
    <property type="entry name" value="HATPase_UhpB-NarQ-NarX-like"/>
    <property type="match status" value="1"/>
</dbReference>
<dbReference type="InterPro" id="IPR050482">
    <property type="entry name" value="Sensor_HK_TwoCompSys"/>
</dbReference>
<feature type="domain" description="Histidine kinase" evidence="12">
    <location>
        <begin position="454"/>
        <end position="648"/>
    </location>
</feature>
<keyword evidence="4 10" id="KW-0812">Transmembrane</keyword>
<reference evidence="14" key="1">
    <citation type="journal article" date="2019" name="Int. J. Syst. Evol. Microbiol.">
        <title>The Global Catalogue of Microorganisms (GCM) 10K type strain sequencing project: providing services to taxonomists for standard genome sequencing and annotation.</title>
        <authorList>
            <consortium name="The Broad Institute Genomics Platform"/>
            <consortium name="The Broad Institute Genome Sequencing Center for Infectious Disease"/>
            <person name="Wu L."/>
            <person name="Ma J."/>
        </authorList>
    </citation>
    <scope>NUCLEOTIDE SEQUENCE [LARGE SCALE GENOMIC DNA]</scope>
    <source>
        <strain evidence="14">CCUG 55608</strain>
    </source>
</reference>
<keyword evidence="8 10" id="KW-0472">Membrane</keyword>
<comment type="subcellular location">
    <subcellularLocation>
        <location evidence="1">Cell membrane</location>
        <topology evidence="1">Multi-pass membrane protein</topology>
    </subcellularLocation>
</comment>
<dbReference type="PANTHER" id="PTHR24421">
    <property type="entry name" value="NITRATE/NITRITE SENSOR PROTEIN NARX-RELATED"/>
    <property type="match status" value="1"/>
</dbReference>
<evidence type="ECO:0000256" key="10">
    <source>
        <dbReference type="SAM" id="Phobius"/>
    </source>
</evidence>
<evidence type="ECO:0000256" key="11">
    <source>
        <dbReference type="SAM" id="SignalP"/>
    </source>
</evidence>
<evidence type="ECO:0000256" key="2">
    <source>
        <dbReference type="ARBA" id="ARBA00022475"/>
    </source>
</evidence>
<proteinExistence type="predicted"/>
<name>A0ABW3QIC6_9BACT</name>
<dbReference type="Pfam" id="PF07696">
    <property type="entry name" value="7TMR-DISMED2"/>
    <property type="match status" value="1"/>
</dbReference>
<feature type="transmembrane region" description="Helical" evidence="10">
    <location>
        <begin position="191"/>
        <end position="213"/>
    </location>
</feature>
<dbReference type="PROSITE" id="PS50109">
    <property type="entry name" value="HIS_KIN"/>
    <property type="match status" value="1"/>
</dbReference>
<dbReference type="Pfam" id="PF07695">
    <property type="entry name" value="7TMR-DISM_7TM"/>
    <property type="match status" value="1"/>
</dbReference>
<feature type="signal peptide" evidence="11">
    <location>
        <begin position="1"/>
        <end position="21"/>
    </location>
</feature>
<evidence type="ECO:0000313" key="14">
    <source>
        <dbReference type="Proteomes" id="UP001597116"/>
    </source>
</evidence>